<dbReference type="Proteomes" id="UP001233172">
    <property type="component" value="Unassembled WGS sequence"/>
</dbReference>
<dbReference type="AlphaFoldDB" id="A0AAD8FJ93"/>
<reference evidence="1" key="2">
    <citation type="submission" date="2023-04" db="EMBL/GenBank/DDBJ databases">
        <authorList>
            <person name="Bu L."/>
            <person name="Lu L."/>
            <person name="Laidemitt M.R."/>
            <person name="Zhang S.M."/>
            <person name="Mutuku M."/>
            <person name="Mkoji G."/>
            <person name="Steinauer M."/>
            <person name="Loker E.S."/>
        </authorList>
    </citation>
    <scope>NUCLEOTIDE SEQUENCE</scope>
    <source>
        <strain evidence="1">KasaAsao</strain>
        <tissue evidence="1">Whole Snail</tissue>
    </source>
</reference>
<protein>
    <submittedName>
        <fullName evidence="1">Interferon-induced protein 44</fullName>
    </submittedName>
</protein>
<gene>
    <name evidence="1" type="ORF">Bpfe_005205</name>
</gene>
<feature type="non-terminal residue" evidence="1">
    <location>
        <position position="101"/>
    </location>
</feature>
<keyword evidence="2" id="KW-1185">Reference proteome</keyword>
<reference evidence="1" key="1">
    <citation type="journal article" date="2023" name="PLoS Negl. Trop. Dis.">
        <title>A genome sequence for Biomphalaria pfeifferi, the major vector snail for the human-infecting parasite Schistosoma mansoni.</title>
        <authorList>
            <person name="Bu L."/>
            <person name="Lu L."/>
            <person name="Laidemitt M.R."/>
            <person name="Zhang S.M."/>
            <person name="Mutuku M."/>
            <person name="Mkoji G."/>
            <person name="Steinauer M."/>
            <person name="Loker E.S."/>
        </authorList>
    </citation>
    <scope>NUCLEOTIDE SEQUENCE</scope>
    <source>
        <strain evidence="1">KasaAsao</strain>
    </source>
</reference>
<name>A0AAD8FJ93_BIOPF</name>
<accession>A0AAD8FJ93</accession>
<proteinExistence type="predicted"/>
<comment type="caution">
    <text evidence="1">The sequence shown here is derived from an EMBL/GenBank/DDBJ whole genome shotgun (WGS) entry which is preliminary data.</text>
</comment>
<evidence type="ECO:0000313" key="2">
    <source>
        <dbReference type="Proteomes" id="UP001233172"/>
    </source>
</evidence>
<organism evidence="1 2">
    <name type="scientific">Biomphalaria pfeifferi</name>
    <name type="common">Bloodfluke planorb</name>
    <name type="synonym">Freshwater snail</name>
    <dbReference type="NCBI Taxonomy" id="112525"/>
    <lineage>
        <taxon>Eukaryota</taxon>
        <taxon>Metazoa</taxon>
        <taxon>Spiralia</taxon>
        <taxon>Lophotrochozoa</taxon>
        <taxon>Mollusca</taxon>
        <taxon>Gastropoda</taxon>
        <taxon>Heterobranchia</taxon>
        <taxon>Euthyneura</taxon>
        <taxon>Panpulmonata</taxon>
        <taxon>Hygrophila</taxon>
        <taxon>Lymnaeoidea</taxon>
        <taxon>Planorbidae</taxon>
        <taxon>Biomphalaria</taxon>
    </lineage>
</organism>
<dbReference type="SUPFAM" id="SSF140996">
    <property type="entry name" value="Hermes dimerisation domain"/>
    <property type="match status" value="1"/>
</dbReference>
<sequence>MDYLNRWRRNRKLLTSWTSNSVALLSQQHVNDLIMNFVIGDMQAFSVVESPEFIKLLTGLQPGKTVMTRKTITGNIEDEYKTMHDDLQQMLSLVTGVCKTA</sequence>
<evidence type="ECO:0000313" key="1">
    <source>
        <dbReference type="EMBL" id="KAK0065179.1"/>
    </source>
</evidence>
<dbReference type="EMBL" id="JASAOG010000014">
    <property type="protein sequence ID" value="KAK0065179.1"/>
    <property type="molecule type" value="Genomic_DNA"/>
</dbReference>